<feature type="non-terminal residue" evidence="2">
    <location>
        <position position="1"/>
    </location>
</feature>
<proteinExistence type="predicted"/>
<accession>A0A6J4LZQ1</accession>
<feature type="compositionally biased region" description="Basic residues" evidence="1">
    <location>
        <begin position="380"/>
        <end position="404"/>
    </location>
</feature>
<sequence length="431" mass="47950">AETLHPPHANPARRRRRARAPRTGARHGDAPPDADACAAPDAAARRGHRARRQRGARDARRQRTHPALCVRRADPGARRALRRRLRRDRRRQGAGEAVGGGAAPGRRPARHREAGAAARRLGRREDRRADHGAPGGRRPRPGRAARRRAEPELRHRPHDLLELFGAAAGRQRDERRARRALGRPCAAGAGARDPPCAPHLRGDSPLRLAPRVRPRRDALRHARRPLRHADAAARAAAGQPHGEDPAHPPRRLCTGRQPVRAAERRPPRDLDARAPERAGGGVRCRGAALGGGARHARWRRAQPRREGEELRLAGGRLRCGVLRRGHRRVDHRARRHAAAGVLLGPGDRTVRCAVLHRLRLPRVARQPVHRRDEGQEPRAAHHRQRARHGRGAAARRPRPARARRAPGPGRRALRRHRPGRRRAVEDRSPAL</sequence>
<dbReference type="EMBL" id="CADCTU010000701">
    <property type="protein sequence ID" value="CAA9345824.1"/>
    <property type="molecule type" value="Genomic_DNA"/>
</dbReference>
<organism evidence="2">
    <name type="scientific">uncultured Gemmatimonadaceae bacterium</name>
    <dbReference type="NCBI Taxonomy" id="246130"/>
    <lineage>
        <taxon>Bacteria</taxon>
        <taxon>Pseudomonadati</taxon>
        <taxon>Gemmatimonadota</taxon>
        <taxon>Gemmatimonadia</taxon>
        <taxon>Gemmatimonadales</taxon>
        <taxon>Gemmatimonadaceae</taxon>
        <taxon>environmental samples</taxon>
    </lineage>
</organism>
<feature type="compositionally biased region" description="Basic and acidic residues" evidence="1">
    <location>
        <begin position="422"/>
        <end position="431"/>
    </location>
</feature>
<evidence type="ECO:0000313" key="2">
    <source>
        <dbReference type="EMBL" id="CAA9345824.1"/>
    </source>
</evidence>
<dbReference type="AlphaFoldDB" id="A0A6J4LZQ1"/>
<feature type="compositionally biased region" description="Low complexity" evidence="1">
    <location>
        <begin position="182"/>
        <end position="194"/>
    </location>
</feature>
<feature type="non-terminal residue" evidence="2">
    <location>
        <position position="431"/>
    </location>
</feature>
<evidence type="ECO:0000256" key="1">
    <source>
        <dbReference type="SAM" id="MobiDB-lite"/>
    </source>
</evidence>
<feature type="compositionally biased region" description="Basic residues" evidence="1">
    <location>
        <begin position="45"/>
        <end position="54"/>
    </location>
</feature>
<feature type="compositionally biased region" description="Basic and acidic residues" evidence="1">
    <location>
        <begin position="261"/>
        <end position="276"/>
    </location>
</feature>
<protein>
    <submittedName>
        <fullName evidence="2">PQQ-dependent oxidoreductase, gdhB family</fullName>
    </submittedName>
</protein>
<feature type="compositionally biased region" description="Gly residues" evidence="1">
    <location>
        <begin position="278"/>
        <end position="288"/>
    </location>
</feature>
<feature type="region of interest" description="Disordered" evidence="1">
    <location>
        <begin position="1"/>
        <end position="288"/>
    </location>
</feature>
<name>A0A6J4LZQ1_9BACT</name>
<feature type="compositionally biased region" description="Basic and acidic residues" evidence="1">
    <location>
        <begin position="369"/>
        <end position="379"/>
    </location>
</feature>
<feature type="compositionally biased region" description="Low complexity" evidence="1">
    <location>
        <begin position="31"/>
        <end position="42"/>
    </location>
</feature>
<feature type="compositionally biased region" description="Basic residues" evidence="1">
    <location>
        <begin position="137"/>
        <end position="146"/>
    </location>
</feature>
<feature type="compositionally biased region" description="Basic residues" evidence="1">
    <location>
        <begin position="79"/>
        <end position="92"/>
    </location>
</feature>
<feature type="compositionally biased region" description="Basic and acidic residues" evidence="1">
    <location>
        <begin position="147"/>
        <end position="161"/>
    </location>
</feature>
<feature type="compositionally biased region" description="Basic residues" evidence="1">
    <location>
        <begin position="411"/>
        <end position="421"/>
    </location>
</feature>
<gene>
    <name evidence="2" type="ORF">AVDCRST_MAG11-3223</name>
</gene>
<feature type="region of interest" description="Disordered" evidence="1">
    <location>
        <begin position="365"/>
        <end position="431"/>
    </location>
</feature>
<reference evidence="2" key="1">
    <citation type="submission" date="2020-02" db="EMBL/GenBank/DDBJ databases">
        <authorList>
            <person name="Meier V. D."/>
        </authorList>
    </citation>
    <scope>NUCLEOTIDE SEQUENCE</scope>
    <source>
        <strain evidence="2">AVDCRST_MAG11</strain>
    </source>
</reference>
<feature type="compositionally biased region" description="Basic residues" evidence="1">
    <location>
        <begin position="11"/>
        <end position="20"/>
    </location>
</feature>